<sequence>MNGRANVQRASSSRSIPFPLWI</sequence>
<dbReference type="AlphaFoldDB" id="A0A0A9U0W8"/>
<proteinExistence type="predicted"/>
<dbReference type="EMBL" id="GBRH01281461">
    <property type="protein sequence ID" value="JAD16434.1"/>
    <property type="molecule type" value="Transcribed_RNA"/>
</dbReference>
<reference evidence="2" key="2">
    <citation type="journal article" date="2015" name="Data Brief">
        <title>Shoot transcriptome of the giant reed, Arundo donax.</title>
        <authorList>
            <person name="Barrero R.A."/>
            <person name="Guerrero F.D."/>
            <person name="Moolhuijzen P."/>
            <person name="Goolsby J.A."/>
            <person name="Tidwell J."/>
            <person name="Bellgard S.E."/>
            <person name="Bellgard M.I."/>
        </authorList>
    </citation>
    <scope>NUCLEOTIDE SEQUENCE</scope>
    <source>
        <tissue evidence="2">Shoot tissue taken approximately 20 cm above the soil surface</tissue>
    </source>
</reference>
<reference evidence="2" key="1">
    <citation type="submission" date="2014-09" db="EMBL/GenBank/DDBJ databases">
        <authorList>
            <person name="Magalhaes I.L.F."/>
            <person name="Oliveira U."/>
            <person name="Santos F.R."/>
            <person name="Vidigal T.H.D.A."/>
            <person name="Brescovit A.D."/>
            <person name="Santos A.J."/>
        </authorList>
    </citation>
    <scope>NUCLEOTIDE SEQUENCE</scope>
    <source>
        <tissue evidence="2">Shoot tissue taken approximately 20 cm above the soil surface</tissue>
    </source>
</reference>
<feature type="region of interest" description="Disordered" evidence="1">
    <location>
        <begin position="1"/>
        <end position="22"/>
    </location>
</feature>
<organism evidence="2">
    <name type="scientific">Arundo donax</name>
    <name type="common">Giant reed</name>
    <name type="synonym">Donax arundinaceus</name>
    <dbReference type="NCBI Taxonomy" id="35708"/>
    <lineage>
        <taxon>Eukaryota</taxon>
        <taxon>Viridiplantae</taxon>
        <taxon>Streptophyta</taxon>
        <taxon>Embryophyta</taxon>
        <taxon>Tracheophyta</taxon>
        <taxon>Spermatophyta</taxon>
        <taxon>Magnoliopsida</taxon>
        <taxon>Liliopsida</taxon>
        <taxon>Poales</taxon>
        <taxon>Poaceae</taxon>
        <taxon>PACMAD clade</taxon>
        <taxon>Arundinoideae</taxon>
        <taxon>Arundineae</taxon>
        <taxon>Arundo</taxon>
    </lineage>
</organism>
<evidence type="ECO:0000256" key="1">
    <source>
        <dbReference type="SAM" id="MobiDB-lite"/>
    </source>
</evidence>
<protein>
    <submittedName>
        <fullName evidence="2">Uncharacterized protein</fullName>
    </submittedName>
</protein>
<evidence type="ECO:0000313" key="2">
    <source>
        <dbReference type="EMBL" id="JAD16434.1"/>
    </source>
</evidence>
<accession>A0A0A9U0W8</accession>
<name>A0A0A9U0W8_ARUDO</name>